<keyword evidence="2" id="KW-1185">Reference proteome</keyword>
<proteinExistence type="predicted"/>
<dbReference type="RefSeq" id="YP_009004182.1">
    <property type="nucleotide sequence ID" value="NC_023548.1"/>
</dbReference>
<dbReference type="GeneID" id="18499577"/>
<dbReference type="EMBL" id="HG818824">
    <property type="protein sequence ID" value="CDM21611.1"/>
    <property type="molecule type" value="Genomic_DNA"/>
</dbReference>
<dbReference type="Proteomes" id="UP000019157">
    <property type="component" value="Segment"/>
</dbReference>
<protein>
    <submittedName>
        <fullName evidence="1">Hypothetical phage protein</fullName>
    </submittedName>
</protein>
<sequence length="57" mass="6749">MLKKLYAKLKSKYHLSMAKRWHREATVLSNILQEQKHSSIAWNKATNLCVKHLMKVN</sequence>
<organism evidence="1 2">
    <name type="scientific">Citrobacter phage CR8</name>
    <dbReference type="NCBI Taxonomy" id="1455076"/>
    <lineage>
        <taxon>Viruses</taxon>
        <taxon>Duplodnaviria</taxon>
        <taxon>Heunggongvirae</taxon>
        <taxon>Uroviricota</taxon>
        <taxon>Caudoviricetes</taxon>
        <taxon>Autographivirales</taxon>
        <taxon>Autotranscriptaviridae</taxon>
        <taxon>Studiervirinae</taxon>
        <taxon>Caroctavirus</taxon>
        <taxon>Caroctavirus CR8</taxon>
    </lineage>
</organism>
<accession>W6Q7G2</accession>
<evidence type="ECO:0000313" key="1">
    <source>
        <dbReference type="EMBL" id="CDM21611.1"/>
    </source>
</evidence>
<gene>
    <name evidence="1" type="primary">4.22</name>
</gene>
<name>W6Q7G2_9CAUD</name>
<dbReference type="KEGG" id="vg:18499577"/>
<reference evidence="1 2" key="1">
    <citation type="journal article" date="2014" name="Genome Announc.">
        <title>Complete Genome Sequences of Two Citrobacter rodentium Bacteriophages, CR8 and CR44b.</title>
        <authorList>
            <person name="Toribio A.L."/>
            <person name="Pickard D."/>
            <person name="Cerdeno-Tarraga A.M."/>
            <person name="Petty N.K."/>
            <person name="Thomson N."/>
            <person name="Salmond G."/>
            <person name="Dougan G."/>
        </authorList>
    </citation>
    <scope>NUCLEOTIDE SEQUENCE [LARGE SCALE GENOMIC DNA]</scope>
</reference>
<evidence type="ECO:0000313" key="2">
    <source>
        <dbReference type="Proteomes" id="UP000019157"/>
    </source>
</evidence>